<dbReference type="AlphaFoldDB" id="A0A0A0FQL9"/>
<dbReference type="Proteomes" id="UP000514754">
    <property type="component" value="Chromosome"/>
</dbReference>
<name>A0A0A0FQL9_ECOLX</name>
<dbReference type="RefSeq" id="WP_025653373.1">
    <property type="nucleotide sequence ID" value="NZ_CAJSGL010000002.1"/>
</dbReference>
<reference evidence="2 3" key="1">
    <citation type="submission" date="2020-06" db="EMBL/GenBank/DDBJ databases">
        <title>REHAB project genomes.</title>
        <authorList>
            <person name="Shaw L.P."/>
        </authorList>
    </citation>
    <scope>NUCLEOTIDE SEQUENCE [LARGE SCALE GENOMIC DNA]</scope>
    <source>
        <strain evidence="2 3">RHB10-C12</strain>
    </source>
</reference>
<dbReference type="Pfam" id="PF12728">
    <property type="entry name" value="HTH_17"/>
    <property type="match status" value="1"/>
</dbReference>
<dbReference type="SUPFAM" id="SSF46955">
    <property type="entry name" value="Putative DNA-binding domain"/>
    <property type="match status" value="1"/>
</dbReference>
<dbReference type="EMBL" id="CP057906">
    <property type="protein sequence ID" value="QMO39022.1"/>
    <property type="molecule type" value="Genomic_DNA"/>
</dbReference>
<proteinExistence type="predicted"/>
<feature type="domain" description="Helix-turn-helix" evidence="1">
    <location>
        <begin position="2"/>
        <end position="53"/>
    </location>
</feature>
<dbReference type="InterPro" id="IPR041657">
    <property type="entry name" value="HTH_17"/>
</dbReference>
<sequence length="66" mass="7567">MYLTIKQFAERFNLSASTVASDISRNPGKLPPFIRIGRAIRFSLDDIVDWENAHRQNKLKGDINGY</sequence>
<accession>A0A0A0FQL9</accession>
<dbReference type="InterPro" id="IPR009061">
    <property type="entry name" value="DNA-bd_dom_put_sf"/>
</dbReference>
<protein>
    <submittedName>
        <fullName evidence="2">Helix-turn-helix domain-containing protein</fullName>
    </submittedName>
</protein>
<evidence type="ECO:0000313" key="3">
    <source>
        <dbReference type="Proteomes" id="UP000514754"/>
    </source>
</evidence>
<evidence type="ECO:0000313" key="2">
    <source>
        <dbReference type="EMBL" id="QMO39022.1"/>
    </source>
</evidence>
<evidence type="ECO:0000259" key="1">
    <source>
        <dbReference type="Pfam" id="PF12728"/>
    </source>
</evidence>
<organism evidence="2 3">
    <name type="scientific">Escherichia coli</name>
    <dbReference type="NCBI Taxonomy" id="562"/>
    <lineage>
        <taxon>Bacteria</taxon>
        <taxon>Pseudomonadati</taxon>
        <taxon>Pseudomonadota</taxon>
        <taxon>Gammaproteobacteria</taxon>
        <taxon>Enterobacterales</taxon>
        <taxon>Enterobacteriaceae</taxon>
        <taxon>Escherichia</taxon>
    </lineage>
</organism>
<gene>
    <name evidence="2" type="ORF">HVW43_01380</name>
</gene>